<dbReference type="InterPro" id="IPR015847">
    <property type="entry name" value="ExoRNase_PH_dom2"/>
</dbReference>
<dbReference type="SMART" id="SM00316">
    <property type="entry name" value="S1"/>
    <property type="match status" value="1"/>
</dbReference>
<dbReference type="HAMAP" id="MF_01595">
    <property type="entry name" value="PNPase"/>
    <property type="match status" value="1"/>
</dbReference>
<evidence type="ECO:0000256" key="1">
    <source>
        <dbReference type="ARBA" id="ARBA00007404"/>
    </source>
</evidence>
<dbReference type="Gene3D" id="3.30.1370.10">
    <property type="entry name" value="K Homology domain, type 1"/>
    <property type="match status" value="1"/>
</dbReference>
<keyword evidence="2 8" id="KW-0963">Cytoplasm</keyword>
<dbReference type="CDD" id="cd02393">
    <property type="entry name" value="KH-I_PNPase"/>
    <property type="match status" value="1"/>
</dbReference>
<evidence type="ECO:0000313" key="11">
    <source>
        <dbReference type="EMBL" id="ACZ38988.1"/>
    </source>
</evidence>
<dbReference type="CDD" id="cd04472">
    <property type="entry name" value="S1_PNPase"/>
    <property type="match status" value="1"/>
</dbReference>
<feature type="domain" description="S1 motif" evidence="10">
    <location>
        <begin position="635"/>
        <end position="703"/>
    </location>
</feature>
<dbReference type="KEGG" id="sti:Sthe_1553"/>
<dbReference type="FunCoup" id="D1C421">
    <property type="interactions" value="487"/>
</dbReference>
<evidence type="ECO:0000256" key="4">
    <source>
        <dbReference type="ARBA" id="ARBA00022695"/>
    </source>
</evidence>
<evidence type="ECO:0000313" key="12">
    <source>
        <dbReference type="Proteomes" id="UP000002027"/>
    </source>
</evidence>
<comment type="similarity">
    <text evidence="1 8">Belongs to the polyribonucleotide nucleotidyltransferase family.</text>
</comment>
<dbReference type="CDD" id="cd11364">
    <property type="entry name" value="RNase_PH_PNPase_2"/>
    <property type="match status" value="1"/>
</dbReference>
<dbReference type="SMART" id="SM00322">
    <property type="entry name" value="KH"/>
    <property type="match status" value="1"/>
</dbReference>
<reference evidence="11 12" key="2">
    <citation type="journal article" date="2010" name="Stand. Genomic Sci.">
        <title>Complete genome sequence of Desulfohalobium retbaense type strain (HR(100)).</title>
        <authorList>
            <person name="Spring S."/>
            <person name="Nolan M."/>
            <person name="Lapidus A."/>
            <person name="Glavina Del Rio T."/>
            <person name="Copeland A."/>
            <person name="Tice H."/>
            <person name="Cheng J.F."/>
            <person name="Lucas S."/>
            <person name="Land M."/>
            <person name="Chen F."/>
            <person name="Bruce D."/>
            <person name="Goodwin L."/>
            <person name="Pitluck S."/>
            <person name="Ivanova N."/>
            <person name="Mavromatis K."/>
            <person name="Mikhailova N."/>
            <person name="Pati A."/>
            <person name="Chen A."/>
            <person name="Palaniappan K."/>
            <person name="Hauser L."/>
            <person name="Chang Y.J."/>
            <person name="Jeffries C.D."/>
            <person name="Munk C."/>
            <person name="Kiss H."/>
            <person name="Chain P."/>
            <person name="Han C."/>
            <person name="Brettin T."/>
            <person name="Detter J.C."/>
            <person name="Schuler E."/>
            <person name="Goker M."/>
            <person name="Rohde M."/>
            <person name="Bristow J."/>
            <person name="Eisen J.A."/>
            <person name="Markowitz V."/>
            <person name="Hugenholtz P."/>
            <person name="Kyrpides N.C."/>
            <person name="Klenk H.P."/>
        </authorList>
    </citation>
    <scope>NUCLEOTIDE SEQUENCE [LARGE SCALE GENOMIC DNA]</scope>
    <source>
        <strain evidence="12">ATCC 49802 / DSM 20745 / S 6022</strain>
    </source>
</reference>
<dbReference type="EC" id="2.7.7.8" evidence="8"/>
<keyword evidence="6 8" id="KW-0460">Magnesium</keyword>
<evidence type="ECO:0000256" key="5">
    <source>
        <dbReference type="ARBA" id="ARBA00022723"/>
    </source>
</evidence>
<evidence type="ECO:0000256" key="6">
    <source>
        <dbReference type="ARBA" id="ARBA00022842"/>
    </source>
</evidence>
<dbReference type="InterPro" id="IPR004087">
    <property type="entry name" value="KH_dom"/>
</dbReference>
<dbReference type="GO" id="GO:0004654">
    <property type="term" value="F:polyribonucleotide nucleotidyltransferase activity"/>
    <property type="evidence" value="ECO:0007669"/>
    <property type="project" value="UniProtKB-UniRule"/>
</dbReference>
<dbReference type="FunFam" id="3.30.1370.10:FF:000001">
    <property type="entry name" value="Polyribonucleotide nucleotidyltransferase"/>
    <property type="match status" value="1"/>
</dbReference>
<evidence type="ECO:0000256" key="8">
    <source>
        <dbReference type="HAMAP-Rule" id="MF_01595"/>
    </source>
</evidence>
<dbReference type="GO" id="GO:0000175">
    <property type="term" value="F:3'-5'-RNA exonuclease activity"/>
    <property type="evidence" value="ECO:0007669"/>
    <property type="project" value="TreeGrafter"/>
</dbReference>
<dbReference type="Pfam" id="PF00575">
    <property type="entry name" value="S1"/>
    <property type="match status" value="1"/>
</dbReference>
<dbReference type="Pfam" id="PF00013">
    <property type="entry name" value="KH_1"/>
    <property type="match status" value="1"/>
</dbReference>
<dbReference type="FunFam" id="3.30.230.70:FF:000002">
    <property type="entry name" value="Polyribonucleotide nucleotidyltransferase"/>
    <property type="match status" value="1"/>
</dbReference>
<dbReference type="PANTHER" id="PTHR11252:SF0">
    <property type="entry name" value="POLYRIBONUCLEOTIDE NUCLEOTIDYLTRANSFERASE 1, MITOCHONDRIAL"/>
    <property type="match status" value="1"/>
</dbReference>
<organism evidence="11 12">
    <name type="scientific">Sphaerobacter thermophilus (strain ATCC 49802 / DSM 20745 / KCCM 41009 / NCIMB 13125 / S 6022)</name>
    <dbReference type="NCBI Taxonomy" id="479434"/>
    <lineage>
        <taxon>Bacteria</taxon>
        <taxon>Pseudomonadati</taxon>
        <taxon>Thermomicrobiota</taxon>
        <taxon>Thermomicrobia</taxon>
        <taxon>Sphaerobacterales</taxon>
        <taxon>Sphaerobacterineae</taxon>
        <taxon>Sphaerobacteraceae</taxon>
        <taxon>Sphaerobacter</taxon>
    </lineage>
</organism>
<dbReference type="Pfam" id="PF03725">
    <property type="entry name" value="RNase_PH_C"/>
    <property type="match status" value="2"/>
</dbReference>
<keyword evidence="3 8" id="KW-0808">Transferase</keyword>
<dbReference type="GO" id="GO:0005829">
    <property type="term" value="C:cytosol"/>
    <property type="evidence" value="ECO:0007669"/>
    <property type="project" value="TreeGrafter"/>
</dbReference>
<feature type="compositionally biased region" description="Basic and acidic residues" evidence="9">
    <location>
        <begin position="725"/>
        <end position="768"/>
    </location>
</feature>
<dbReference type="STRING" id="479434.Sthe_1553"/>
<dbReference type="PIRSF" id="PIRSF005499">
    <property type="entry name" value="PNPase"/>
    <property type="match status" value="1"/>
</dbReference>
<dbReference type="InterPro" id="IPR020568">
    <property type="entry name" value="Ribosomal_Su5_D2-typ_SF"/>
</dbReference>
<dbReference type="GO" id="GO:0000287">
    <property type="term" value="F:magnesium ion binding"/>
    <property type="evidence" value="ECO:0007669"/>
    <property type="project" value="UniProtKB-UniRule"/>
</dbReference>
<evidence type="ECO:0000256" key="9">
    <source>
        <dbReference type="SAM" id="MobiDB-lite"/>
    </source>
</evidence>
<dbReference type="SUPFAM" id="SSF55666">
    <property type="entry name" value="Ribonuclease PH domain 2-like"/>
    <property type="match status" value="2"/>
</dbReference>
<dbReference type="CDD" id="cd11363">
    <property type="entry name" value="RNase_PH_PNPase_1"/>
    <property type="match status" value="1"/>
</dbReference>
<dbReference type="InterPro" id="IPR036345">
    <property type="entry name" value="ExoRNase_PH_dom2_sf"/>
</dbReference>
<dbReference type="GO" id="GO:0006402">
    <property type="term" value="P:mRNA catabolic process"/>
    <property type="evidence" value="ECO:0007669"/>
    <property type="project" value="UniProtKB-UniRule"/>
</dbReference>
<dbReference type="GO" id="GO:0003723">
    <property type="term" value="F:RNA binding"/>
    <property type="evidence" value="ECO:0007669"/>
    <property type="project" value="UniProtKB-UniRule"/>
</dbReference>
<comment type="cofactor">
    <cofactor evidence="8">
        <name>Mg(2+)</name>
        <dbReference type="ChEBI" id="CHEBI:18420"/>
    </cofactor>
</comment>
<evidence type="ECO:0000259" key="10">
    <source>
        <dbReference type="PROSITE" id="PS50126"/>
    </source>
</evidence>
<dbReference type="Gene3D" id="2.40.50.140">
    <property type="entry name" value="Nucleic acid-binding proteins"/>
    <property type="match status" value="1"/>
</dbReference>
<dbReference type="NCBIfam" id="TIGR03591">
    <property type="entry name" value="polynuc_phos"/>
    <property type="match status" value="1"/>
</dbReference>
<dbReference type="InParanoid" id="D1C421"/>
<evidence type="ECO:0000256" key="7">
    <source>
        <dbReference type="ARBA" id="ARBA00022884"/>
    </source>
</evidence>
<reference evidence="12" key="1">
    <citation type="submission" date="2009-11" db="EMBL/GenBank/DDBJ databases">
        <title>The complete chromosome 1 of Sphaerobacter thermophilus DSM 20745.</title>
        <authorList>
            <person name="Lucas S."/>
            <person name="Copeland A."/>
            <person name="Lapidus A."/>
            <person name="Glavina del Rio T."/>
            <person name="Dalin E."/>
            <person name="Tice H."/>
            <person name="Bruce D."/>
            <person name="Goodwin L."/>
            <person name="Pitluck S."/>
            <person name="Kyrpides N."/>
            <person name="Mavromatis K."/>
            <person name="Ivanova N."/>
            <person name="Mikhailova N."/>
            <person name="LaButti K.M."/>
            <person name="Clum A."/>
            <person name="Sun H.I."/>
            <person name="Brettin T."/>
            <person name="Detter J.C."/>
            <person name="Han C."/>
            <person name="Larimer F."/>
            <person name="Land M."/>
            <person name="Hauser L."/>
            <person name="Markowitz V."/>
            <person name="Cheng J.F."/>
            <person name="Hugenholtz P."/>
            <person name="Woyke T."/>
            <person name="Wu D."/>
            <person name="Steenblock K."/>
            <person name="Schneider S."/>
            <person name="Pukall R."/>
            <person name="Goeker M."/>
            <person name="Klenk H.P."/>
            <person name="Eisen J.A."/>
        </authorList>
    </citation>
    <scope>NUCLEOTIDE SEQUENCE [LARGE SCALE GENOMIC DNA]</scope>
    <source>
        <strain evidence="12">ATCC 49802 / DSM 20745 / S 6022</strain>
    </source>
</reference>
<dbReference type="GO" id="GO:0006396">
    <property type="term" value="P:RNA processing"/>
    <property type="evidence" value="ECO:0007669"/>
    <property type="project" value="InterPro"/>
</dbReference>
<comment type="catalytic activity">
    <reaction evidence="8">
        <text>RNA(n+1) + phosphate = RNA(n) + a ribonucleoside 5'-diphosphate</text>
        <dbReference type="Rhea" id="RHEA:22096"/>
        <dbReference type="Rhea" id="RHEA-COMP:14527"/>
        <dbReference type="Rhea" id="RHEA-COMP:17342"/>
        <dbReference type="ChEBI" id="CHEBI:43474"/>
        <dbReference type="ChEBI" id="CHEBI:57930"/>
        <dbReference type="ChEBI" id="CHEBI:140395"/>
        <dbReference type="EC" id="2.7.7.8"/>
    </reaction>
</comment>
<feature type="binding site" evidence="8">
    <location>
        <position position="499"/>
    </location>
    <ligand>
        <name>Mg(2+)</name>
        <dbReference type="ChEBI" id="CHEBI:18420"/>
    </ligand>
</feature>
<keyword evidence="4 8" id="KW-0548">Nucleotidyltransferase</keyword>
<accession>D1C421</accession>
<comment type="function">
    <text evidence="8">Involved in mRNA degradation. Catalyzes the phosphorolysis of single-stranded polyribonucleotides processively in the 3'- to 5'-direction.</text>
</comment>
<dbReference type="eggNOG" id="COG1185">
    <property type="taxonomic scope" value="Bacteria"/>
</dbReference>
<dbReference type="PANTHER" id="PTHR11252">
    <property type="entry name" value="POLYRIBONUCLEOTIDE NUCLEOTIDYLTRANSFERASE"/>
    <property type="match status" value="1"/>
</dbReference>
<dbReference type="FunFam" id="3.30.230.70:FF:000001">
    <property type="entry name" value="Polyribonucleotide nucleotidyltransferase"/>
    <property type="match status" value="1"/>
</dbReference>
<dbReference type="HOGENOM" id="CLU_004217_2_2_0"/>
<evidence type="ECO:0000256" key="2">
    <source>
        <dbReference type="ARBA" id="ARBA00022490"/>
    </source>
</evidence>
<dbReference type="SUPFAM" id="SSF50249">
    <property type="entry name" value="Nucleic acid-binding proteins"/>
    <property type="match status" value="1"/>
</dbReference>
<dbReference type="SUPFAM" id="SSF54791">
    <property type="entry name" value="Eukaryotic type KH-domain (KH-domain type I)"/>
    <property type="match status" value="1"/>
</dbReference>
<gene>
    <name evidence="8" type="primary">pnp</name>
    <name evidence="11" type="ordered locus">Sthe_1553</name>
</gene>
<dbReference type="InterPro" id="IPR027408">
    <property type="entry name" value="PNPase/RNase_PH_dom_sf"/>
</dbReference>
<dbReference type="InterPro" id="IPR004088">
    <property type="entry name" value="KH_dom_type_1"/>
</dbReference>
<keyword evidence="7 8" id="KW-0694">RNA-binding</keyword>
<dbReference type="PROSITE" id="PS50126">
    <property type="entry name" value="S1"/>
    <property type="match status" value="1"/>
</dbReference>
<dbReference type="SUPFAM" id="SSF54211">
    <property type="entry name" value="Ribosomal protein S5 domain 2-like"/>
    <property type="match status" value="2"/>
</dbReference>
<dbReference type="InterPro" id="IPR015848">
    <property type="entry name" value="PNPase_PH_RNA-bd_bac/org-type"/>
</dbReference>
<dbReference type="SUPFAM" id="SSF46915">
    <property type="entry name" value="Polynucleotide phosphorylase/guanosine pentaphosphate synthase (PNPase/GPSI), domain 3"/>
    <property type="match status" value="1"/>
</dbReference>
<dbReference type="Pfam" id="PF03726">
    <property type="entry name" value="PNPase"/>
    <property type="match status" value="1"/>
</dbReference>
<dbReference type="Gene3D" id="3.30.230.70">
    <property type="entry name" value="GHMP Kinase, N-terminal domain"/>
    <property type="match status" value="2"/>
</dbReference>
<dbReference type="InterPro" id="IPR001247">
    <property type="entry name" value="ExoRNase_PH_dom1"/>
</dbReference>
<evidence type="ECO:0000256" key="3">
    <source>
        <dbReference type="ARBA" id="ARBA00022679"/>
    </source>
</evidence>
<comment type="subcellular location">
    <subcellularLocation>
        <location evidence="8">Cytoplasm</location>
    </subcellularLocation>
</comment>
<dbReference type="InterPro" id="IPR012162">
    <property type="entry name" value="PNPase"/>
</dbReference>
<dbReference type="AlphaFoldDB" id="D1C421"/>
<dbReference type="InterPro" id="IPR003029">
    <property type="entry name" value="S1_domain"/>
</dbReference>
<dbReference type="Pfam" id="PF01138">
    <property type="entry name" value="RNase_PH"/>
    <property type="match status" value="2"/>
</dbReference>
<name>D1C421_SPHTD</name>
<dbReference type="PROSITE" id="PS50084">
    <property type="entry name" value="KH_TYPE_1"/>
    <property type="match status" value="1"/>
</dbReference>
<keyword evidence="12" id="KW-1185">Reference proteome</keyword>
<dbReference type="NCBIfam" id="NF008805">
    <property type="entry name" value="PRK11824.1"/>
    <property type="match status" value="1"/>
</dbReference>
<sequence>MWELHTMPPLIHERTIEVAGRRLTIETGRMAGLAHGAVTVRYGDTLVLTTVVGEREPREGLDFFPLTVDYEEKMYAAGKIPGGFIKREGRPTEAAILAARLTDRPIRPLFPKGYKAEVQVITTVLSADQENAPDVLSIIGASAALMLSPIPWAGPVGAVRIGDIDGELVVNPTEHQLIDSKLDMVVAGTADAVMMVEGEADEISEDRFLEAVLLAHDEIKRIVAMQHELRELAGKEKWEFTPPEENTELKQQIEEYIGDRLVSAVFNPDKEQRLAATDELKQDVIAHFTEAPEGEEPVATVREVSEIFDGLVKGLVRRTILERSERPDGRRPDEIREIWIETGVLPRAHGSAIFTRGQTQALTVVTLGTTSEEQLLDGLGIEESKRYLHHYNFPPFSVGEVRRLRGPSRRDIGHGALAERSLLAVLPDEDVFPYTMRVVSEIVSSNGSTSMASVCGSSLALMDAGVPIRAPVAGVAMGLITDPETGRYQILTDIQGIEDALGDMDFKVAGTAEGITGIQMDIKVMGITPEIMREALEQARRGRLYILDKMNAVLAQPRPEMSPYAPRIYRIQIRPDQIGEVIGPGGKVIRGIQEATGAKIDIEDDGTVFISAVNEESARKAVDTIERMTKVPEVGDIFFGRVKTIIPSGCFVEILPGKDGFLHISELEPYRVNSVEDVVQVGQELNVVVTGIRPDGKINLSRKALLTSDADQREPASAGAGRGGRRQDDRGGRGQRGGDRDRRGGGDRDQRGRQPEARDQRPKPRPDDGGQALMRRPRDSRTLPGRGPNR</sequence>
<dbReference type="InterPro" id="IPR036456">
    <property type="entry name" value="PNPase_PH_RNA-bd_sf"/>
</dbReference>
<feature type="binding site" evidence="8">
    <location>
        <position position="505"/>
    </location>
    <ligand>
        <name>Mg(2+)</name>
        <dbReference type="ChEBI" id="CHEBI:18420"/>
    </ligand>
</feature>
<dbReference type="InterPro" id="IPR012340">
    <property type="entry name" value="NA-bd_OB-fold"/>
</dbReference>
<dbReference type="EMBL" id="CP001823">
    <property type="protein sequence ID" value="ACZ38988.1"/>
    <property type="molecule type" value="Genomic_DNA"/>
</dbReference>
<dbReference type="Proteomes" id="UP000002027">
    <property type="component" value="Chromosome 1"/>
</dbReference>
<feature type="region of interest" description="Disordered" evidence="9">
    <location>
        <begin position="703"/>
        <end position="790"/>
    </location>
</feature>
<dbReference type="InterPro" id="IPR036612">
    <property type="entry name" value="KH_dom_type_1_sf"/>
</dbReference>
<proteinExistence type="inferred from homology"/>
<keyword evidence="5 8" id="KW-0479">Metal-binding</keyword>
<protein>
    <recommendedName>
        <fullName evidence="8">Polyribonucleotide nucleotidyltransferase</fullName>
        <ecNumber evidence="8">2.7.7.8</ecNumber>
    </recommendedName>
    <alternativeName>
        <fullName evidence="8">Polynucleotide phosphorylase</fullName>
        <shortName evidence="8">PNPase</shortName>
    </alternativeName>
</protein>